<gene>
    <name evidence="1" type="ORF">SAMN05216178_2880</name>
</gene>
<sequence length="58" mass="6309">MSQRPLLIFGCALIFGLFALLGAAPQIARFEVWLAGLDSRASAEVRISVNVTERFANT</sequence>
<name>A0A1H4NIL8_9PSED</name>
<dbReference type="Proteomes" id="UP000198982">
    <property type="component" value="Unassembled WGS sequence"/>
</dbReference>
<dbReference type="AlphaFoldDB" id="A0A1H4NIL8"/>
<accession>A0A1H4NIL8</accession>
<evidence type="ECO:0000313" key="2">
    <source>
        <dbReference type="Proteomes" id="UP000198982"/>
    </source>
</evidence>
<evidence type="ECO:0000313" key="1">
    <source>
        <dbReference type="EMBL" id="SEB95083.1"/>
    </source>
</evidence>
<keyword evidence="2" id="KW-1185">Reference proteome</keyword>
<organism evidence="1 2">
    <name type="scientific">Pseudomonas saponiphila</name>
    <dbReference type="NCBI Taxonomy" id="556534"/>
    <lineage>
        <taxon>Bacteria</taxon>
        <taxon>Pseudomonadati</taxon>
        <taxon>Pseudomonadota</taxon>
        <taxon>Gammaproteobacteria</taxon>
        <taxon>Pseudomonadales</taxon>
        <taxon>Pseudomonadaceae</taxon>
        <taxon>Pseudomonas</taxon>
    </lineage>
</organism>
<protein>
    <submittedName>
        <fullName evidence="1">Uncharacterized protein</fullName>
    </submittedName>
</protein>
<reference evidence="2" key="1">
    <citation type="submission" date="2016-10" db="EMBL/GenBank/DDBJ databases">
        <authorList>
            <person name="Varghese N."/>
            <person name="Submissions S."/>
        </authorList>
    </citation>
    <scope>NUCLEOTIDE SEQUENCE [LARGE SCALE GENOMIC DNA]</scope>
    <source>
        <strain evidence="2">DSM 9751</strain>
    </source>
</reference>
<dbReference type="EMBL" id="FNTJ01000001">
    <property type="protein sequence ID" value="SEB95083.1"/>
    <property type="molecule type" value="Genomic_DNA"/>
</dbReference>
<proteinExistence type="predicted"/>
<dbReference type="RefSeq" id="WP_167365662.1">
    <property type="nucleotide sequence ID" value="NZ_FNTJ01000001.1"/>
</dbReference>